<comment type="caution">
    <text evidence="9">The sequence shown here is derived from an EMBL/GenBank/DDBJ whole genome shotgun (WGS) entry which is preliminary data.</text>
</comment>
<keyword evidence="5" id="KW-0408">Iron</keyword>
<evidence type="ECO:0000256" key="2">
    <source>
        <dbReference type="ARBA" id="ARBA00022723"/>
    </source>
</evidence>
<evidence type="ECO:0000259" key="8">
    <source>
        <dbReference type="SMART" id="SM00986"/>
    </source>
</evidence>
<keyword evidence="10" id="KW-1185">Reference proteome</keyword>
<dbReference type="PANTHER" id="PTHR33693:SF1">
    <property type="entry name" value="TYPE-4 URACIL-DNA GLYCOSYLASE"/>
    <property type="match status" value="1"/>
</dbReference>
<name>A0ABT3N8I8_9BACT</name>
<keyword evidence="1" id="KW-0004">4Fe-4S</keyword>
<keyword evidence="2" id="KW-0479">Metal-binding</keyword>
<dbReference type="RefSeq" id="WP_265424641.1">
    <property type="nucleotide sequence ID" value="NZ_JAPFPW010000006.1"/>
</dbReference>
<dbReference type="InterPro" id="IPR051536">
    <property type="entry name" value="UDG_Type-4/5"/>
</dbReference>
<dbReference type="SUPFAM" id="SSF52141">
    <property type="entry name" value="Uracil-DNA glycosylase-like"/>
    <property type="match status" value="1"/>
</dbReference>
<evidence type="ECO:0000256" key="7">
    <source>
        <dbReference type="ARBA" id="ARBA00023204"/>
    </source>
</evidence>
<evidence type="ECO:0000256" key="3">
    <source>
        <dbReference type="ARBA" id="ARBA00022763"/>
    </source>
</evidence>
<dbReference type="SMART" id="SM00986">
    <property type="entry name" value="UDG"/>
    <property type="match status" value="1"/>
</dbReference>
<evidence type="ECO:0000313" key="9">
    <source>
        <dbReference type="EMBL" id="MCW7753774.1"/>
    </source>
</evidence>
<dbReference type="Proteomes" id="UP001209681">
    <property type="component" value="Unassembled WGS sequence"/>
</dbReference>
<dbReference type="InterPro" id="IPR036895">
    <property type="entry name" value="Uracil-DNA_glycosylase-like_sf"/>
</dbReference>
<evidence type="ECO:0000256" key="6">
    <source>
        <dbReference type="ARBA" id="ARBA00023014"/>
    </source>
</evidence>
<dbReference type="EMBL" id="JAPFPW010000006">
    <property type="protein sequence ID" value="MCW7753774.1"/>
    <property type="molecule type" value="Genomic_DNA"/>
</dbReference>
<dbReference type="Gene3D" id="3.40.470.10">
    <property type="entry name" value="Uracil-DNA glycosylase-like domain"/>
    <property type="match status" value="1"/>
</dbReference>
<keyword evidence="3" id="KW-0227">DNA damage</keyword>
<reference evidence="9 10" key="1">
    <citation type="submission" date="2022-11" db="EMBL/GenBank/DDBJ databases">
        <title>Desulfobotulus tamanensis H1 sp. nov. - anaerobic, alkaliphilic, sulphate reducing bacterium isolated from terrestrial mud volcano.</title>
        <authorList>
            <person name="Frolova A."/>
            <person name="Merkel A.Y."/>
            <person name="Slobodkin A.I."/>
        </authorList>
    </citation>
    <scope>NUCLEOTIDE SEQUENCE [LARGE SCALE GENOMIC DNA]</scope>
    <source>
        <strain evidence="9 10">H1</strain>
    </source>
</reference>
<dbReference type="SMART" id="SM00987">
    <property type="entry name" value="UreE_C"/>
    <property type="match status" value="1"/>
</dbReference>
<accession>A0ABT3N8I8</accession>
<evidence type="ECO:0000256" key="4">
    <source>
        <dbReference type="ARBA" id="ARBA00022801"/>
    </source>
</evidence>
<keyword evidence="7" id="KW-0234">DNA repair</keyword>
<evidence type="ECO:0000256" key="1">
    <source>
        <dbReference type="ARBA" id="ARBA00022485"/>
    </source>
</evidence>
<proteinExistence type="predicted"/>
<evidence type="ECO:0000313" key="10">
    <source>
        <dbReference type="Proteomes" id="UP001209681"/>
    </source>
</evidence>
<keyword evidence="4" id="KW-0378">Hydrolase</keyword>
<feature type="domain" description="Uracil-DNA glycosylase-like" evidence="8">
    <location>
        <begin position="86"/>
        <end position="233"/>
    </location>
</feature>
<gene>
    <name evidence="9" type="ORF">OOT00_07240</name>
</gene>
<sequence length="241" mass="26810">MSEVDSSAVARRQALYTLLRSGLDQVRGMVEDLRSLGLDGVYASPESLETMNSWGSEDPIVYFEELIRKVADCRHCGFSPSVKGRLLNPPPGKVRLLFVDEMPDRTALREGSAMGGEAGALLWKIVGAMKLRPDAVYVTHTRMCRVAPGQSSQPFAALPCRSHMEDAVRLLRPEMICALGERTAQLLTGEKAALHGLRGRFFSFMSLPLMVTHHPSDMLKDPGLKRETWEDVRKVMEKLDL</sequence>
<dbReference type="CDD" id="cd10030">
    <property type="entry name" value="UDG-F4_TTUDGA_SPO1dp_like"/>
    <property type="match status" value="1"/>
</dbReference>
<dbReference type="InterPro" id="IPR005122">
    <property type="entry name" value="Uracil-DNA_glycosylase-like"/>
</dbReference>
<dbReference type="Pfam" id="PF03167">
    <property type="entry name" value="UDG"/>
    <property type="match status" value="1"/>
</dbReference>
<keyword evidence="6" id="KW-0411">Iron-sulfur</keyword>
<dbReference type="PANTHER" id="PTHR33693">
    <property type="entry name" value="TYPE-5 URACIL-DNA GLYCOSYLASE"/>
    <property type="match status" value="1"/>
</dbReference>
<protein>
    <submittedName>
        <fullName evidence="9">Uracil-DNA glycosylase</fullName>
    </submittedName>
</protein>
<evidence type="ECO:0000256" key="5">
    <source>
        <dbReference type="ARBA" id="ARBA00023004"/>
    </source>
</evidence>
<organism evidence="9 10">
    <name type="scientific">Desulfobotulus pelophilus</name>
    <dbReference type="NCBI Taxonomy" id="2823377"/>
    <lineage>
        <taxon>Bacteria</taxon>
        <taxon>Pseudomonadati</taxon>
        <taxon>Thermodesulfobacteriota</taxon>
        <taxon>Desulfobacteria</taxon>
        <taxon>Desulfobacterales</taxon>
        <taxon>Desulfobacteraceae</taxon>
        <taxon>Desulfobotulus</taxon>
    </lineage>
</organism>